<dbReference type="PROSITE" id="PS50297">
    <property type="entry name" value="ANK_REP_REGION"/>
    <property type="match status" value="1"/>
</dbReference>
<dbReference type="Gene3D" id="1.25.40.20">
    <property type="entry name" value="Ankyrin repeat-containing domain"/>
    <property type="match status" value="1"/>
</dbReference>
<keyword evidence="1" id="KW-0677">Repeat</keyword>
<proteinExistence type="predicted"/>
<reference evidence="4" key="1">
    <citation type="submission" date="2021-03" db="EMBL/GenBank/DDBJ databases">
        <authorList>
            <person name="Bekaert M."/>
        </authorList>
    </citation>
    <scope>NUCLEOTIDE SEQUENCE</scope>
</reference>
<dbReference type="OrthoDB" id="1419803at2759"/>
<dbReference type="SMART" id="SM00248">
    <property type="entry name" value="ANK"/>
    <property type="match status" value="2"/>
</dbReference>
<keyword evidence="5" id="KW-1185">Reference proteome</keyword>
<evidence type="ECO:0000313" key="5">
    <source>
        <dbReference type="Proteomes" id="UP000683360"/>
    </source>
</evidence>
<dbReference type="Proteomes" id="UP000683360">
    <property type="component" value="Unassembled WGS sequence"/>
</dbReference>
<comment type="caution">
    <text evidence="4">The sequence shown here is derived from an EMBL/GenBank/DDBJ whole genome shotgun (WGS) entry which is preliminary data.</text>
</comment>
<dbReference type="GO" id="GO:0005634">
    <property type="term" value="C:nucleus"/>
    <property type="evidence" value="ECO:0007669"/>
    <property type="project" value="TreeGrafter"/>
</dbReference>
<protein>
    <submittedName>
        <fullName evidence="4">Uncharacterized protein</fullName>
    </submittedName>
</protein>
<dbReference type="InterPro" id="IPR002110">
    <property type="entry name" value="Ankyrin_rpt"/>
</dbReference>
<dbReference type="SUPFAM" id="SSF48403">
    <property type="entry name" value="Ankyrin repeat"/>
    <property type="match status" value="1"/>
</dbReference>
<evidence type="ECO:0000313" key="4">
    <source>
        <dbReference type="EMBL" id="CAG2210140.1"/>
    </source>
</evidence>
<gene>
    <name evidence="4" type="ORF">MEDL_24235</name>
</gene>
<feature type="repeat" description="ANK" evidence="3">
    <location>
        <begin position="97"/>
        <end position="129"/>
    </location>
</feature>
<dbReference type="Pfam" id="PF13857">
    <property type="entry name" value="Ank_5"/>
    <property type="match status" value="1"/>
</dbReference>
<keyword evidence="2 3" id="KW-0040">ANK repeat</keyword>
<dbReference type="AlphaFoldDB" id="A0A8S3RZF3"/>
<organism evidence="4 5">
    <name type="scientific">Mytilus edulis</name>
    <name type="common">Blue mussel</name>
    <dbReference type="NCBI Taxonomy" id="6550"/>
    <lineage>
        <taxon>Eukaryota</taxon>
        <taxon>Metazoa</taxon>
        <taxon>Spiralia</taxon>
        <taxon>Lophotrochozoa</taxon>
        <taxon>Mollusca</taxon>
        <taxon>Bivalvia</taxon>
        <taxon>Autobranchia</taxon>
        <taxon>Pteriomorphia</taxon>
        <taxon>Mytilida</taxon>
        <taxon>Mytiloidea</taxon>
        <taxon>Mytilidae</taxon>
        <taxon>Mytilinae</taxon>
        <taxon>Mytilus</taxon>
    </lineage>
</organism>
<sequence>MISMIERNFDAFCWLHRSFKTSTITKSEPRKLVHYGSLFNEVIRLFISNGALLSRKTNNGNNILHFVAEQCHFEQNPSIIRDILKTLPQLLNEQNFCKRTPIIIAAMTGHVNIVITLLREGADVINKDSCGLTVLDYCLSLDSRRFDTELLTVIFQEDRTLMTMFLSKVYTMWASNMLRKIDIKFLIDKTSFI</sequence>
<dbReference type="EMBL" id="CAJPWZ010001221">
    <property type="protein sequence ID" value="CAG2210140.1"/>
    <property type="molecule type" value="Genomic_DNA"/>
</dbReference>
<dbReference type="InterPro" id="IPR036770">
    <property type="entry name" value="Ankyrin_rpt-contain_sf"/>
</dbReference>
<dbReference type="PROSITE" id="PS50088">
    <property type="entry name" value="ANK_REPEAT"/>
    <property type="match status" value="1"/>
</dbReference>
<dbReference type="PANTHER" id="PTHR24124">
    <property type="entry name" value="ANKYRIN REPEAT FAMILY A"/>
    <property type="match status" value="1"/>
</dbReference>
<dbReference type="PANTHER" id="PTHR24124:SF14">
    <property type="entry name" value="CHROMOSOME UNDETERMINED SCAFFOLD_25, WHOLE GENOME SHOTGUN SEQUENCE"/>
    <property type="match status" value="1"/>
</dbReference>
<dbReference type="GO" id="GO:0010468">
    <property type="term" value="P:regulation of gene expression"/>
    <property type="evidence" value="ECO:0007669"/>
    <property type="project" value="TreeGrafter"/>
</dbReference>
<accession>A0A8S3RZF3</accession>
<evidence type="ECO:0000256" key="3">
    <source>
        <dbReference type="PROSITE-ProRule" id="PRU00023"/>
    </source>
</evidence>
<evidence type="ECO:0000256" key="2">
    <source>
        <dbReference type="ARBA" id="ARBA00023043"/>
    </source>
</evidence>
<evidence type="ECO:0000256" key="1">
    <source>
        <dbReference type="ARBA" id="ARBA00022737"/>
    </source>
</evidence>
<name>A0A8S3RZF3_MYTED</name>